<evidence type="ECO:0000313" key="1">
    <source>
        <dbReference type="EMBL" id="MCR8635771.1"/>
    </source>
</evidence>
<dbReference type="EMBL" id="JANQBD010000031">
    <property type="protein sequence ID" value="MCR8635771.1"/>
    <property type="molecule type" value="Genomic_DNA"/>
</dbReference>
<proteinExistence type="predicted"/>
<organism evidence="1 2">
    <name type="scientific">Paenibacillus radicis</name>
    <name type="common">ex Xue et al. 2023</name>
    <dbReference type="NCBI Taxonomy" id="2972489"/>
    <lineage>
        <taxon>Bacteria</taxon>
        <taxon>Bacillati</taxon>
        <taxon>Bacillota</taxon>
        <taxon>Bacilli</taxon>
        <taxon>Bacillales</taxon>
        <taxon>Paenibacillaceae</taxon>
        <taxon>Paenibacillus</taxon>
    </lineage>
</organism>
<comment type="caution">
    <text evidence="1">The sequence shown here is derived from an EMBL/GenBank/DDBJ whole genome shotgun (WGS) entry which is preliminary data.</text>
</comment>
<sequence length="120" mass="14075">MPNIFYTNEKHLTNFRWLLAKFGSIDSSEYTAACYILACPEIYSKVDWNKCEYPFDFISLRGNKRVELSSGYLLLVRMAQNLYNSSNNRFNLMKGLAVWDANLIAMFHTAMDLRMRRVLL</sequence>
<accession>A0ABT1YRH4</accession>
<gene>
    <name evidence="1" type="ORF">NV381_31650</name>
</gene>
<name>A0ABT1YRH4_9BACL</name>
<dbReference type="Proteomes" id="UP001300012">
    <property type="component" value="Unassembled WGS sequence"/>
</dbReference>
<dbReference type="InterPro" id="IPR024469">
    <property type="entry name" value="DUF2538"/>
</dbReference>
<keyword evidence="2" id="KW-1185">Reference proteome</keyword>
<evidence type="ECO:0000313" key="2">
    <source>
        <dbReference type="Proteomes" id="UP001300012"/>
    </source>
</evidence>
<reference evidence="1 2" key="1">
    <citation type="submission" date="2022-08" db="EMBL/GenBank/DDBJ databases">
        <title>Paenibacillus endoradicis sp. nov., Paenibacillus radicibacter sp. nov and Paenibacillus pararadicis sp. nov., three cold-adapted plant growth-promoting bacteria isolated from root of Larix gmelinii in Great Khingan.</title>
        <authorList>
            <person name="Xue H."/>
        </authorList>
    </citation>
    <scope>NUCLEOTIDE SEQUENCE [LARGE SCALE GENOMIC DNA]</scope>
    <source>
        <strain evidence="1 2">N5-1-1-5</strain>
    </source>
</reference>
<dbReference type="Pfam" id="PF10804">
    <property type="entry name" value="DUF2538"/>
    <property type="match status" value="1"/>
</dbReference>
<dbReference type="RefSeq" id="WP_258217316.1">
    <property type="nucleotide sequence ID" value="NZ_JANQBD010000031.1"/>
</dbReference>
<protein>
    <submittedName>
        <fullName evidence="1">DUF2538 family protein</fullName>
    </submittedName>
</protein>